<dbReference type="InterPro" id="IPR013763">
    <property type="entry name" value="Cyclin-like_dom"/>
</dbReference>
<dbReference type="PROSITE" id="PS50174">
    <property type="entry name" value="G_PATCH"/>
    <property type="match status" value="1"/>
</dbReference>
<dbReference type="InterPro" id="IPR036915">
    <property type="entry name" value="Cyclin-like_sf"/>
</dbReference>
<evidence type="ECO:0000256" key="6">
    <source>
        <dbReference type="ARBA" id="ARBA00023163"/>
    </source>
</evidence>
<feature type="compositionally biased region" description="Basic and acidic residues" evidence="9">
    <location>
        <begin position="613"/>
        <end position="629"/>
    </location>
</feature>
<dbReference type="AlphaFoldDB" id="A0A6G0TL13"/>
<dbReference type="SMART" id="SM00385">
    <property type="entry name" value="CYCLIN"/>
    <property type="match status" value="1"/>
</dbReference>
<dbReference type="InterPro" id="IPR043198">
    <property type="entry name" value="Cyclin/Ssn8"/>
</dbReference>
<feature type="region of interest" description="Disordered" evidence="9">
    <location>
        <begin position="299"/>
        <end position="331"/>
    </location>
</feature>
<sequence length="845" mass="96367">MSFGESILRKYGWTQANRKHNGVVSAMHEDRWYFSKEQLENTPSKRFGIDADKELSYRQIAANLIQEMGQRLHTTQLCINTAIVYMHRFYMYHPFTLFHRNAIATACLFLAAKNEEQPRKLEHVLKVSIICLNKQHGHSFHHIDNKSEVYLEQVQDLLKNEETLLKTLGFETAIDHPHTHIVRCCHLVRASKDLAQTAYFMASNSLHLTTMCVQYKPTIVACFCIHLACKWSKWELKDSMEGKPWFWYVDQSVTTELLEQLTTEFLTIFDKCPSRLKKRLMATNTMDKNGALANYCSSQQMQSPTPTLPSNYKHQGHSRMVNARPTPSKFPNPIVFQPPTRTNGVPSDHKFVVPTTRPIPSKEQPPTPIVNKPLAPVKPKVEIPTTLNNNVKNEILPQRPKSVPKPPEQVIKQDVIVKQEMVVKPEPIRNQFSVGRDNHSEVITSVLKEMTKHNDLNILSVIKSPRESPPKVKKPSIFSPVPEDELQDIKPFTIKTEPSENIVIKCEPIDESYNKSEPIIESYVKSEPLLETYIKSEPMSPETLDVPKFDPELMLNPVGPTGTIEMDGDTCNSNSHKKKKKKHKEEKREKKKHKKDKKHKDGEHRHHKHKDKHKEPEPIRITIPKEKIKQIPPVVITTPHSPPRGIKLKIAKERIGGSGPGSGSSLRIKISKDDRGLKRDHSPNETTPKRNRKERRDSDSGLGFSQSKGLGKKEDGIAAPIRASFKFDQAGVGYDTANAESYGDKWWTRTYNDAAKGIDVKNKDGNVTFKSKKKKKKVKKIKTEEVKSMLELSDEQLFQACGGITCHKAARHGLNMDGKLARLRKQDEQLLATYKKNEETSGMEN</sequence>
<evidence type="ECO:0000256" key="8">
    <source>
        <dbReference type="RuleBase" id="RU000383"/>
    </source>
</evidence>
<dbReference type="GO" id="GO:0003676">
    <property type="term" value="F:nucleic acid binding"/>
    <property type="evidence" value="ECO:0007669"/>
    <property type="project" value="InterPro"/>
</dbReference>
<dbReference type="PANTHER" id="PTHR10026">
    <property type="entry name" value="CYCLIN"/>
    <property type="match status" value="1"/>
</dbReference>
<evidence type="ECO:0000256" key="3">
    <source>
        <dbReference type="ARBA" id="ARBA00022553"/>
    </source>
</evidence>
<name>A0A6G0TL13_APHGL</name>
<feature type="domain" description="G-patch" evidence="10">
    <location>
        <begin position="702"/>
        <end position="737"/>
    </location>
</feature>
<accession>A0A6G0TL13</accession>
<dbReference type="SUPFAM" id="SSF47954">
    <property type="entry name" value="Cyclin-like"/>
    <property type="match status" value="2"/>
</dbReference>
<dbReference type="InterPro" id="IPR006671">
    <property type="entry name" value="Cyclin_N"/>
</dbReference>
<keyword evidence="4" id="KW-0805">Transcription regulation</keyword>
<feature type="region of interest" description="Disordered" evidence="9">
    <location>
        <begin position="560"/>
        <end position="715"/>
    </location>
</feature>
<keyword evidence="5 8" id="KW-0195">Cyclin</keyword>
<comment type="similarity">
    <text evidence="2">Belongs to the cyclin family. Cyclin C subfamily.</text>
</comment>
<evidence type="ECO:0000313" key="11">
    <source>
        <dbReference type="EMBL" id="KAE9534554.1"/>
    </source>
</evidence>
<protein>
    <recommendedName>
        <fullName evidence="10">G-patch domain-containing protein</fullName>
    </recommendedName>
</protein>
<dbReference type="Proteomes" id="UP000475862">
    <property type="component" value="Unassembled WGS sequence"/>
</dbReference>
<dbReference type="OrthoDB" id="25002at2759"/>
<keyword evidence="7" id="KW-0539">Nucleus</keyword>
<dbReference type="EMBL" id="VYZN01000028">
    <property type="protein sequence ID" value="KAE9534554.1"/>
    <property type="molecule type" value="Genomic_DNA"/>
</dbReference>
<evidence type="ECO:0000256" key="7">
    <source>
        <dbReference type="ARBA" id="ARBA00023242"/>
    </source>
</evidence>
<proteinExistence type="inferred from homology"/>
<evidence type="ECO:0000256" key="1">
    <source>
        <dbReference type="ARBA" id="ARBA00004123"/>
    </source>
</evidence>
<keyword evidence="3" id="KW-0597">Phosphoprotein</keyword>
<feature type="compositionally biased region" description="Basic and acidic residues" evidence="9">
    <location>
        <begin position="670"/>
        <end position="683"/>
    </location>
</feature>
<comment type="subcellular location">
    <subcellularLocation>
        <location evidence="1">Nucleus</location>
    </subcellularLocation>
</comment>
<dbReference type="GO" id="GO:0016538">
    <property type="term" value="F:cyclin-dependent protein serine/threonine kinase regulator activity"/>
    <property type="evidence" value="ECO:0007669"/>
    <property type="project" value="InterPro"/>
</dbReference>
<organism evidence="11 12">
    <name type="scientific">Aphis glycines</name>
    <name type="common">Soybean aphid</name>
    <dbReference type="NCBI Taxonomy" id="307491"/>
    <lineage>
        <taxon>Eukaryota</taxon>
        <taxon>Metazoa</taxon>
        <taxon>Ecdysozoa</taxon>
        <taxon>Arthropoda</taxon>
        <taxon>Hexapoda</taxon>
        <taxon>Insecta</taxon>
        <taxon>Pterygota</taxon>
        <taxon>Neoptera</taxon>
        <taxon>Paraneoptera</taxon>
        <taxon>Hemiptera</taxon>
        <taxon>Sternorrhyncha</taxon>
        <taxon>Aphidomorpha</taxon>
        <taxon>Aphidoidea</taxon>
        <taxon>Aphididae</taxon>
        <taxon>Aphidini</taxon>
        <taxon>Aphis</taxon>
        <taxon>Aphis</taxon>
    </lineage>
</organism>
<keyword evidence="12" id="KW-1185">Reference proteome</keyword>
<keyword evidence="6" id="KW-0804">Transcription</keyword>
<gene>
    <name evidence="11" type="ORF">AGLY_008644</name>
</gene>
<dbReference type="Pfam" id="PF01585">
    <property type="entry name" value="G-patch"/>
    <property type="match status" value="1"/>
</dbReference>
<evidence type="ECO:0000256" key="4">
    <source>
        <dbReference type="ARBA" id="ARBA00023015"/>
    </source>
</evidence>
<reference evidence="11 12" key="1">
    <citation type="submission" date="2019-08" db="EMBL/GenBank/DDBJ databases">
        <title>The genome of the soybean aphid Biotype 1, its phylome, world population structure and adaptation to the North American continent.</title>
        <authorList>
            <person name="Giordano R."/>
            <person name="Donthu R.K."/>
            <person name="Hernandez A.G."/>
            <person name="Wright C.L."/>
            <person name="Zimin A.V."/>
        </authorList>
    </citation>
    <scope>NUCLEOTIDE SEQUENCE [LARGE SCALE GENOMIC DNA]</scope>
    <source>
        <tissue evidence="11">Whole aphids</tissue>
    </source>
</reference>
<dbReference type="FunFam" id="1.10.472.10:FF:000004">
    <property type="entry name" value="Cyclin T2"/>
    <property type="match status" value="1"/>
</dbReference>
<evidence type="ECO:0000313" key="12">
    <source>
        <dbReference type="Proteomes" id="UP000475862"/>
    </source>
</evidence>
<dbReference type="CDD" id="cd20538">
    <property type="entry name" value="CYCLIN_CCNT_rpt1"/>
    <property type="match status" value="1"/>
</dbReference>
<dbReference type="Pfam" id="PF00134">
    <property type="entry name" value="Cyclin_N"/>
    <property type="match status" value="1"/>
</dbReference>
<evidence type="ECO:0000259" key="10">
    <source>
        <dbReference type="PROSITE" id="PS50174"/>
    </source>
</evidence>
<dbReference type="GO" id="GO:0005634">
    <property type="term" value="C:nucleus"/>
    <property type="evidence" value="ECO:0007669"/>
    <property type="project" value="UniProtKB-SubCell"/>
</dbReference>
<evidence type="ECO:0000256" key="9">
    <source>
        <dbReference type="SAM" id="MobiDB-lite"/>
    </source>
</evidence>
<feature type="compositionally biased region" description="Polar residues" evidence="9">
    <location>
        <begin position="299"/>
        <end position="313"/>
    </location>
</feature>
<dbReference type="Pfam" id="PF21797">
    <property type="entry name" value="CycT2-like_C"/>
    <property type="match status" value="1"/>
</dbReference>
<evidence type="ECO:0000256" key="5">
    <source>
        <dbReference type="ARBA" id="ARBA00023127"/>
    </source>
</evidence>
<feature type="compositionally biased region" description="Basic residues" evidence="9">
    <location>
        <begin position="575"/>
        <end position="598"/>
    </location>
</feature>
<dbReference type="InterPro" id="IPR000467">
    <property type="entry name" value="G_patch_dom"/>
</dbReference>
<dbReference type="Gene3D" id="1.10.472.10">
    <property type="entry name" value="Cyclin-like"/>
    <property type="match status" value="2"/>
</dbReference>
<evidence type="ECO:0000256" key="2">
    <source>
        <dbReference type="ARBA" id="ARBA00008638"/>
    </source>
</evidence>
<dbReference type="GO" id="GO:0006357">
    <property type="term" value="P:regulation of transcription by RNA polymerase II"/>
    <property type="evidence" value="ECO:0007669"/>
    <property type="project" value="InterPro"/>
</dbReference>
<comment type="caution">
    <text evidence="11">The sequence shown here is derived from an EMBL/GenBank/DDBJ whole genome shotgun (WGS) entry which is preliminary data.</text>
</comment>